<sequence length="107" mass="12120">MAPDRRIAEFYRDQLAELGDITITRMFGGWGLRLHGEFLGVVIDDVLYLKVEPFALDTMMAQGGHTFTYTRPSGKRVTIDKWCSVPDEYLDNAASLTEFVRNMTGVL</sequence>
<dbReference type="InterPro" id="IPR007076">
    <property type="entry name" value="TfoX_N"/>
</dbReference>
<organism evidence="2 3">
    <name type="scientific">Paramicrobacterium chengjingii</name>
    <dbReference type="NCBI Taxonomy" id="2769067"/>
    <lineage>
        <taxon>Bacteria</taxon>
        <taxon>Bacillati</taxon>
        <taxon>Actinomycetota</taxon>
        <taxon>Actinomycetes</taxon>
        <taxon>Micrococcales</taxon>
        <taxon>Microbacteriaceae</taxon>
        <taxon>Paramicrobacterium</taxon>
    </lineage>
</organism>
<feature type="domain" description="TfoX N-terminal" evidence="1">
    <location>
        <begin position="13"/>
        <end position="101"/>
    </location>
</feature>
<evidence type="ECO:0000259" key="1">
    <source>
        <dbReference type="Pfam" id="PF04993"/>
    </source>
</evidence>
<name>A0ABX6YJC1_9MICO</name>
<keyword evidence="3" id="KW-1185">Reference proteome</keyword>
<dbReference type="RefSeq" id="WP_166986459.1">
    <property type="nucleotide sequence ID" value="NZ_CP061169.1"/>
</dbReference>
<evidence type="ECO:0000313" key="2">
    <source>
        <dbReference type="EMBL" id="QPZ38447.1"/>
    </source>
</evidence>
<dbReference type="Proteomes" id="UP000662814">
    <property type="component" value="Chromosome"/>
</dbReference>
<protein>
    <submittedName>
        <fullName evidence="2">TfoX/Sxy family protein</fullName>
    </submittedName>
</protein>
<evidence type="ECO:0000313" key="3">
    <source>
        <dbReference type="Proteomes" id="UP000662814"/>
    </source>
</evidence>
<dbReference type="EMBL" id="CP061169">
    <property type="protein sequence ID" value="QPZ38447.1"/>
    <property type="molecule type" value="Genomic_DNA"/>
</dbReference>
<accession>A0ABX6YJC1</accession>
<gene>
    <name evidence="2" type="ORF">HCR76_16960</name>
</gene>
<dbReference type="SUPFAM" id="SSF159894">
    <property type="entry name" value="YgaC/TfoX-N like"/>
    <property type="match status" value="1"/>
</dbReference>
<dbReference type="Pfam" id="PF04993">
    <property type="entry name" value="TfoX_N"/>
    <property type="match status" value="1"/>
</dbReference>
<proteinExistence type="predicted"/>
<reference evidence="2 3" key="1">
    <citation type="submission" date="2020-12" db="EMBL/GenBank/DDBJ databases">
        <title>Microbacterium sp. HY060.</title>
        <authorList>
            <person name="Zhou J."/>
        </authorList>
    </citation>
    <scope>NUCLEOTIDE SEQUENCE [LARGE SCALE GENOMIC DNA]</scope>
    <source>
        <strain evidence="2 3">HY60</strain>
    </source>
</reference>
<dbReference type="Gene3D" id="3.30.1460.30">
    <property type="entry name" value="YgaC/TfoX-N like chaperone"/>
    <property type="match status" value="1"/>
</dbReference>